<dbReference type="STRING" id="1120977.GCA_000619845_00796"/>
<reference evidence="1 2" key="1">
    <citation type="submission" date="2019-03" db="EMBL/GenBank/DDBJ databases">
        <title>Alkanindiges illinoisensis: a potential pathogenic isolated from ascites of a gastric cancer patient with abdominal metastasis.</title>
        <authorList>
            <person name="Hu X."/>
            <person name="Yang B."/>
            <person name="Yan X."/>
            <person name="Lin L."/>
            <person name="Zhao H."/>
            <person name="Zhou F."/>
            <person name="Su B."/>
            <person name="Chen J."/>
            <person name="Rui Y."/>
            <person name="Wang Q."/>
            <person name="Zheng L."/>
        </authorList>
    </citation>
    <scope>NUCLEOTIDE SEQUENCE [LARGE SCALE GENOMIC DNA]</scope>
    <source>
        <strain evidence="1 2">NFYY 23406</strain>
    </source>
</reference>
<dbReference type="Pfam" id="PF02635">
    <property type="entry name" value="DsrE"/>
    <property type="match status" value="1"/>
</dbReference>
<dbReference type="SUPFAM" id="SSF75169">
    <property type="entry name" value="DsrEFH-like"/>
    <property type="match status" value="1"/>
</dbReference>
<dbReference type="Proteomes" id="UP000297834">
    <property type="component" value="Unassembled WGS sequence"/>
</dbReference>
<dbReference type="AlphaFoldDB" id="A0A4Y7XBZ8"/>
<keyword evidence="2" id="KW-1185">Reference proteome</keyword>
<dbReference type="Gene3D" id="3.40.1260.10">
    <property type="entry name" value="DsrEFH-like"/>
    <property type="match status" value="1"/>
</dbReference>
<dbReference type="OrthoDB" id="6705704at2"/>
<evidence type="ECO:0000313" key="1">
    <source>
        <dbReference type="EMBL" id="TEU26452.1"/>
    </source>
</evidence>
<proteinExistence type="predicted"/>
<accession>A0A4Y7XBZ8</accession>
<dbReference type="EMBL" id="SNTY01000027">
    <property type="protein sequence ID" value="TEU26452.1"/>
    <property type="molecule type" value="Genomic_DNA"/>
</dbReference>
<name>A0A4Y7XBZ8_9GAMM</name>
<gene>
    <name evidence="1" type="ORF">E2B99_08190</name>
</gene>
<sequence>MKSVLVIFSQGAASGQTLLEALSATMVLATFGLNVKVCLINEAISLLQAPHPTTVDHINPIPFKPAYGMVESFEFYDLLPVWICQKQQEQLQHLAPSIEYELVNLSSDLLAQFDQVLYW</sequence>
<dbReference type="InterPro" id="IPR027396">
    <property type="entry name" value="DsrEFH-like"/>
</dbReference>
<dbReference type="InterPro" id="IPR003787">
    <property type="entry name" value="Sulphur_relay_DsrE/F-like"/>
</dbReference>
<comment type="caution">
    <text evidence="1">The sequence shown here is derived from an EMBL/GenBank/DDBJ whole genome shotgun (WGS) entry which is preliminary data.</text>
</comment>
<dbReference type="RefSeq" id="WP_134244480.1">
    <property type="nucleotide sequence ID" value="NZ_SNTY01000027.1"/>
</dbReference>
<protein>
    <submittedName>
        <fullName evidence="1">Uncharacterized protein</fullName>
    </submittedName>
</protein>
<evidence type="ECO:0000313" key="2">
    <source>
        <dbReference type="Proteomes" id="UP000297834"/>
    </source>
</evidence>
<organism evidence="1 2">
    <name type="scientific">Alkanindiges illinoisensis</name>
    <dbReference type="NCBI Taxonomy" id="197183"/>
    <lineage>
        <taxon>Bacteria</taxon>
        <taxon>Pseudomonadati</taxon>
        <taxon>Pseudomonadota</taxon>
        <taxon>Gammaproteobacteria</taxon>
        <taxon>Moraxellales</taxon>
        <taxon>Moraxellaceae</taxon>
        <taxon>Alkanindiges</taxon>
    </lineage>
</organism>